<sequence>MKPRKHFKRPHIGYRKGDASPRQFSAAIVICM</sequence>
<evidence type="ECO:0000313" key="1">
    <source>
        <dbReference type="EMBL" id="DAE09969.1"/>
    </source>
</evidence>
<reference evidence="1" key="1">
    <citation type="journal article" date="2021" name="Proc. Natl. Acad. Sci. U.S.A.">
        <title>A Catalog of Tens of Thousands of Viruses from Human Metagenomes Reveals Hidden Associations with Chronic Diseases.</title>
        <authorList>
            <person name="Tisza M.J."/>
            <person name="Buck C.B."/>
        </authorList>
    </citation>
    <scope>NUCLEOTIDE SEQUENCE</scope>
    <source>
        <strain evidence="1">Ct8WU9</strain>
    </source>
</reference>
<protein>
    <submittedName>
        <fullName evidence="1">Large polyvalent protein-associated domain 5</fullName>
    </submittedName>
</protein>
<organism evidence="1">
    <name type="scientific">Siphoviridae sp. ct8WU9</name>
    <dbReference type="NCBI Taxonomy" id="2825364"/>
    <lineage>
        <taxon>Viruses</taxon>
        <taxon>Duplodnaviria</taxon>
        <taxon>Heunggongvirae</taxon>
        <taxon>Uroviricota</taxon>
        <taxon>Caudoviricetes</taxon>
    </lineage>
</organism>
<name>A0A8S5PTW0_9CAUD</name>
<proteinExistence type="predicted"/>
<accession>A0A8S5PTW0</accession>
<dbReference type="EMBL" id="BK015498">
    <property type="protein sequence ID" value="DAE09969.1"/>
    <property type="molecule type" value="Genomic_DNA"/>
</dbReference>